<dbReference type="Gene3D" id="3.40.50.300">
    <property type="entry name" value="P-loop containing nucleotide triphosphate hydrolases"/>
    <property type="match status" value="1"/>
</dbReference>
<dbReference type="CDD" id="cd03230">
    <property type="entry name" value="ABC_DR_subfamily_A"/>
    <property type="match status" value="1"/>
</dbReference>
<dbReference type="PROSITE" id="PS00211">
    <property type="entry name" value="ABC_TRANSPORTER_1"/>
    <property type="match status" value="1"/>
</dbReference>
<accession>A0A7W3T8H8</accession>
<dbReference type="GO" id="GO:0005886">
    <property type="term" value="C:plasma membrane"/>
    <property type="evidence" value="ECO:0007669"/>
    <property type="project" value="UniProtKB-SubCell"/>
</dbReference>
<dbReference type="SUPFAM" id="SSF52540">
    <property type="entry name" value="P-loop containing nucleoside triphosphate hydrolases"/>
    <property type="match status" value="1"/>
</dbReference>
<name>A0A7W3T8H8_9ACTN</name>
<comment type="caution">
    <text evidence="7">The sequence shown here is derived from an EMBL/GenBank/DDBJ whole genome shotgun (WGS) entry which is preliminary data.</text>
</comment>
<dbReference type="Proteomes" id="UP000530234">
    <property type="component" value="Unassembled WGS sequence"/>
</dbReference>
<dbReference type="InterPro" id="IPR017871">
    <property type="entry name" value="ABC_transporter-like_CS"/>
</dbReference>
<dbReference type="GO" id="GO:0046677">
    <property type="term" value="P:response to antibiotic"/>
    <property type="evidence" value="ECO:0007669"/>
    <property type="project" value="UniProtKB-KW"/>
</dbReference>
<evidence type="ECO:0000256" key="3">
    <source>
        <dbReference type="ARBA" id="ARBA00022741"/>
    </source>
</evidence>
<dbReference type="EMBL" id="VKHS01001277">
    <property type="protein sequence ID" value="MBB0232900.1"/>
    <property type="molecule type" value="Genomic_DNA"/>
</dbReference>
<keyword evidence="8" id="KW-1185">Reference proteome</keyword>
<dbReference type="SMART" id="SM00382">
    <property type="entry name" value="AAA"/>
    <property type="match status" value="1"/>
</dbReference>
<dbReference type="PANTHER" id="PTHR42711:SF18">
    <property type="entry name" value="ABC TRANSPORTER, ATP-BINDING PROTEIN"/>
    <property type="match status" value="1"/>
</dbReference>
<dbReference type="InterPro" id="IPR050763">
    <property type="entry name" value="ABC_transporter_ATP-binding"/>
</dbReference>
<keyword evidence="3" id="KW-0547">Nucleotide-binding</keyword>
<sequence length="287" mass="30763">MEVTGLRVVHPGADTPAVEDISFTVRPGEVLGLLGPSGAGKSTVQAVLARLIRPAAGTVTVLGTPLGEWGHDYFDHVGVAFELPAARLRLTARRNLTAFAALHRVPTADPLELLAQVDLADRADHRVATFSKGMRMRLELARALINRPRLLLLDEPTSGQDPVRAARLREVIRAEADRGAAVVLTTHDMDTADRLCDRLAFVSGGRIAAVDTPRGFRLGHGRPGVIVEYRDPEGAGDTRRVRRIADTTAPGVAEELAGLLRAGVVETLHTREAGLDEVFAALTGDRL</sequence>
<evidence type="ECO:0000259" key="6">
    <source>
        <dbReference type="PROSITE" id="PS50893"/>
    </source>
</evidence>
<evidence type="ECO:0000256" key="1">
    <source>
        <dbReference type="ARBA" id="ARBA00004202"/>
    </source>
</evidence>
<keyword evidence="5" id="KW-0046">Antibiotic resistance</keyword>
<dbReference type="InterPro" id="IPR003439">
    <property type="entry name" value="ABC_transporter-like_ATP-bd"/>
</dbReference>
<dbReference type="InterPro" id="IPR027417">
    <property type="entry name" value="P-loop_NTPase"/>
</dbReference>
<dbReference type="InterPro" id="IPR003593">
    <property type="entry name" value="AAA+_ATPase"/>
</dbReference>
<evidence type="ECO:0000256" key="5">
    <source>
        <dbReference type="ARBA" id="ARBA00023251"/>
    </source>
</evidence>
<dbReference type="Pfam" id="PF00005">
    <property type="entry name" value="ABC_tran"/>
    <property type="match status" value="1"/>
</dbReference>
<keyword evidence="2" id="KW-0813">Transport</keyword>
<organism evidence="7 8">
    <name type="scientific">Streptomyces calidiresistens</name>
    <dbReference type="NCBI Taxonomy" id="1485586"/>
    <lineage>
        <taxon>Bacteria</taxon>
        <taxon>Bacillati</taxon>
        <taxon>Actinomycetota</taxon>
        <taxon>Actinomycetes</taxon>
        <taxon>Kitasatosporales</taxon>
        <taxon>Streptomycetaceae</taxon>
        <taxon>Streptomyces</taxon>
    </lineage>
</organism>
<evidence type="ECO:0000313" key="8">
    <source>
        <dbReference type="Proteomes" id="UP000530234"/>
    </source>
</evidence>
<comment type="subcellular location">
    <subcellularLocation>
        <location evidence="1">Cell membrane</location>
        <topology evidence="1">Peripheral membrane protein</topology>
    </subcellularLocation>
</comment>
<evidence type="ECO:0000313" key="7">
    <source>
        <dbReference type="EMBL" id="MBB0232900.1"/>
    </source>
</evidence>
<dbReference type="GO" id="GO:0016887">
    <property type="term" value="F:ATP hydrolysis activity"/>
    <property type="evidence" value="ECO:0007669"/>
    <property type="project" value="InterPro"/>
</dbReference>
<proteinExistence type="predicted"/>
<dbReference type="PANTHER" id="PTHR42711">
    <property type="entry name" value="ABC TRANSPORTER ATP-BINDING PROTEIN"/>
    <property type="match status" value="1"/>
</dbReference>
<dbReference type="AlphaFoldDB" id="A0A7W3T8H8"/>
<feature type="domain" description="ABC transporter" evidence="6">
    <location>
        <begin position="1"/>
        <end position="229"/>
    </location>
</feature>
<keyword evidence="4 7" id="KW-0067">ATP-binding</keyword>
<dbReference type="GO" id="GO:0005524">
    <property type="term" value="F:ATP binding"/>
    <property type="evidence" value="ECO:0007669"/>
    <property type="project" value="UniProtKB-KW"/>
</dbReference>
<evidence type="ECO:0000256" key="4">
    <source>
        <dbReference type="ARBA" id="ARBA00022840"/>
    </source>
</evidence>
<gene>
    <name evidence="7" type="ORF">FOE67_26265</name>
</gene>
<dbReference type="PROSITE" id="PS50893">
    <property type="entry name" value="ABC_TRANSPORTER_2"/>
    <property type="match status" value="1"/>
</dbReference>
<reference evidence="8" key="1">
    <citation type="submission" date="2019-10" db="EMBL/GenBank/DDBJ databases">
        <title>Streptomyces sp. nov., a novel actinobacterium isolated from alkaline environment.</title>
        <authorList>
            <person name="Golinska P."/>
        </authorList>
    </citation>
    <scope>NUCLEOTIDE SEQUENCE [LARGE SCALE GENOMIC DNA]</scope>
    <source>
        <strain evidence="8">DSM 42108</strain>
    </source>
</reference>
<protein>
    <submittedName>
        <fullName evidence="7">ATP-binding cassette domain-containing protein</fullName>
    </submittedName>
</protein>
<evidence type="ECO:0000256" key="2">
    <source>
        <dbReference type="ARBA" id="ARBA00022448"/>
    </source>
</evidence>